<accession>A0A7G2CN62</accession>
<proteinExistence type="predicted"/>
<gene>
    <name evidence="5" type="ORF">ADEAN_000752700</name>
</gene>
<feature type="coiled-coil region" evidence="2">
    <location>
        <begin position="76"/>
        <end position="110"/>
    </location>
</feature>
<dbReference type="PANTHER" id="PTHR21694">
    <property type="entry name" value="COILED-COIL DOMAIN-CONTAINING PROTEIN 63"/>
    <property type="match status" value="1"/>
</dbReference>
<evidence type="ECO:0000313" key="5">
    <source>
        <dbReference type="EMBL" id="CAD2220013.1"/>
    </source>
</evidence>
<protein>
    <recommendedName>
        <fullName evidence="4">ODAD1 central coiled coil region domain-containing protein</fullName>
    </recommendedName>
</protein>
<keyword evidence="1 2" id="KW-0175">Coiled coil</keyword>
<sequence>MQLREMEEEAKRFAEQHRREVEILRNENANYKERVEDVRMEECMTPAEYAAIKRNEGQSKLLGSNTQKYRMARDRIEQKRAECVEQEAYLVSLRQELNEARREKRVAKRISIDAKIAANSRLYYALQMNDGTKDQLKGLEYHVDKELTRFSELVADAKRVRDSIDALLITQSRYERNYRKRENELTEKKKEMSFLIEVCNLLFQEREQHNEEQLAVKSIEANEFHSYEATFAELTAVLEQDTQAKEDCEKRIGDLTKAIRNTRTNRIALEKENESKQFSQRLRQRLSNVDGDSESGKEDRESGEDDDAAGDLSAELARYEKILTYLGEIVGSDTMEDIVAYPNDVADKRFDCFSEINRLREESAAFDVERREIQREFAKEPTQEKTDAIKRMTALRKELRDLQYKTLEEESFCSKDDRIWQRVLMELEKMFEGLSCSADVLRRKTGMENILRATATSVLQLVDQRVEEYLIAYSRKTHSDSSPKNSQKTMSNINAAKAILRRPDIIAKDSSLSAERLLQQQPLPYSADDAGEEVDARPLSRAEMEEVVLRKGTSAV</sequence>
<organism evidence="5 6">
    <name type="scientific">Angomonas deanei</name>
    <dbReference type="NCBI Taxonomy" id="59799"/>
    <lineage>
        <taxon>Eukaryota</taxon>
        <taxon>Discoba</taxon>
        <taxon>Euglenozoa</taxon>
        <taxon>Kinetoplastea</taxon>
        <taxon>Metakinetoplastina</taxon>
        <taxon>Trypanosomatida</taxon>
        <taxon>Trypanosomatidae</taxon>
        <taxon>Strigomonadinae</taxon>
        <taxon>Angomonas</taxon>
    </lineage>
</organism>
<evidence type="ECO:0000259" key="4">
    <source>
        <dbReference type="Pfam" id="PF21773"/>
    </source>
</evidence>
<evidence type="ECO:0000256" key="2">
    <source>
        <dbReference type="SAM" id="Coils"/>
    </source>
</evidence>
<feature type="region of interest" description="Disordered" evidence="3">
    <location>
        <begin position="519"/>
        <end position="539"/>
    </location>
</feature>
<feature type="region of interest" description="Disordered" evidence="3">
    <location>
        <begin position="273"/>
        <end position="309"/>
    </location>
</feature>
<keyword evidence="6" id="KW-1185">Reference proteome</keyword>
<dbReference type="OrthoDB" id="273674at2759"/>
<evidence type="ECO:0000256" key="3">
    <source>
        <dbReference type="SAM" id="MobiDB-lite"/>
    </source>
</evidence>
<reference evidence="5 6" key="1">
    <citation type="submission" date="2020-08" db="EMBL/GenBank/DDBJ databases">
        <authorList>
            <person name="Newling K."/>
            <person name="Davey J."/>
            <person name="Forrester S."/>
        </authorList>
    </citation>
    <scope>NUCLEOTIDE SEQUENCE [LARGE SCALE GENOMIC DNA]</scope>
    <source>
        <strain evidence="6">Crithidia deanei Carvalho (ATCC PRA-265)</strain>
    </source>
</reference>
<feature type="coiled-coil region" evidence="2">
    <location>
        <begin position="3"/>
        <end position="41"/>
    </location>
</feature>
<dbReference type="Proteomes" id="UP000515908">
    <property type="component" value="Chromosome 16"/>
</dbReference>
<dbReference type="VEuPathDB" id="TriTrypDB:ADEAN_000752700"/>
<dbReference type="PANTHER" id="PTHR21694:SF18">
    <property type="entry name" value="COILED-COIL DOMAIN-CONTAINING PROTEIN 63"/>
    <property type="match status" value="1"/>
</dbReference>
<dbReference type="AlphaFoldDB" id="A0A7G2CN62"/>
<feature type="compositionally biased region" description="Polar residues" evidence="3">
    <location>
        <begin position="276"/>
        <end position="287"/>
    </location>
</feature>
<feature type="domain" description="ODAD1 central coiled coil region" evidence="4">
    <location>
        <begin position="135"/>
        <end position="277"/>
    </location>
</feature>
<dbReference type="Pfam" id="PF21773">
    <property type="entry name" value="ODAD1_CC"/>
    <property type="match status" value="1"/>
</dbReference>
<dbReference type="InterPro" id="IPR051876">
    <property type="entry name" value="ODA-DC/CCD"/>
</dbReference>
<name>A0A7G2CN62_9TRYP</name>
<evidence type="ECO:0000313" key="6">
    <source>
        <dbReference type="Proteomes" id="UP000515908"/>
    </source>
</evidence>
<evidence type="ECO:0000256" key="1">
    <source>
        <dbReference type="ARBA" id="ARBA00023054"/>
    </source>
</evidence>
<feature type="coiled-coil region" evidence="2">
    <location>
        <begin position="356"/>
        <end position="405"/>
    </location>
</feature>
<dbReference type="EMBL" id="LR877160">
    <property type="protein sequence ID" value="CAD2220013.1"/>
    <property type="molecule type" value="Genomic_DNA"/>
</dbReference>
<dbReference type="InterPro" id="IPR049258">
    <property type="entry name" value="ODAD1_CC"/>
</dbReference>